<evidence type="ECO:0000313" key="1">
    <source>
        <dbReference type="EMBL" id="KFM83667.1"/>
    </source>
</evidence>
<dbReference type="RefSeq" id="WP_036626773.1">
    <property type="nucleotide sequence ID" value="NZ_BGML01000015.1"/>
</dbReference>
<evidence type="ECO:0000313" key="4">
    <source>
        <dbReference type="Proteomes" id="UP000442469"/>
    </source>
</evidence>
<sequence>MDEIMLVTFQAPHFRKELWVPPFVTSAELLEMLADAYGLAVSPGHRLQAEPLGRILDPVRTLEEEGVAAGALLTLV</sequence>
<dbReference type="Proteomes" id="UP000442469">
    <property type="component" value="Unassembled WGS sequence"/>
</dbReference>
<dbReference type="STRING" id="44252.DJ90_5219"/>
<dbReference type="EMBL" id="JMQA01000064">
    <property type="protein sequence ID" value="KFM83667.1"/>
    <property type="molecule type" value="Genomic_DNA"/>
</dbReference>
<gene>
    <name evidence="1" type="ORF">DJ90_5219</name>
    <name evidence="2" type="ORF">GNQ08_08640</name>
</gene>
<dbReference type="GeneID" id="77010003"/>
<dbReference type="AlphaFoldDB" id="A0A090XGY5"/>
<dbReference type="PATRIC" id="fig|44252.3.peg.6675"/>
<dbReference type="OrthoDB" id="2085394at2"/>
<evidence type="ECO:0000313" key="2">
    <source>
        <dbReference type="EMBL" id="MUG22480.1"/>
    </source>
</evidence>
<dbReference type="EMBL" id="WNZZ01000004">
    <property type="protein sequence ID" value="MUG22480.1"/>
    <property type="molecule type" value="Genomic_DNA"/>
</dbReference>
<dbReference type="InterPro" id="IPR024962">
    <property type="entry name" value="YukD-like"/>
</dbReference>
<dbReference type="Pfam" id="PF08817">
    <property type="entry name" value="YukD"/>
    <property type="match status" value="1"/>
</dbReference>
<protein>
    <submittedName>
        <fullName evidence="1">Uncharacterized protein</fullName>
    </submittedName>
</protein>
<keyword evidence="3" id="KW-1185">Reference proteome</keyword>
<name>A0A090XGY5_PAEMA</name>
<organism evidence="1 3">
    <name type="scientific">Paenibacillus macerans</name>
    <name type="common">Bacillus macerans</name>
    <dbReference type="NCBI Taxonomy" id="44252"/>
    <lineage>
        <taxon>Bacteria</taxon>
        <taxon>Bacillati</taxon>
        <taxon>Bacillota</taxon>
        <taxon>Bacilli</taxon>
        <taxon>Bacillales</taxon>
        <taxon>Paenibacillaceae</taxon>
        <taxon>Paenibacillus</taxon>
    </lineage>
</organism>
<comment type="caution">
    <text evidence="1">The sequence shown here is derived from an EMBL/GenBank/DDBJ whole genome shotgun (WGS) entry which is preliminary data.</text>
</comment>
<dbReference type="Proteomes" id="UP000029278">
    <property type="component" value="Unassembled WGS sequence"/>
</dbReference>
<evidence type="ECO:0000313" key="3">
    <source>
        <dbReference type="Proteomes" id="UP000029278"/>
    </source>
</evidence>
<reference evidence="1 3" key="1">
    <citation type="submission" date="2014-04" db="EMBL/GenBank/DDBJ databases">
        <authorList>
            <person name="Bishop-Lilly K.A."/>
            <person name="Broomall S.M."/>
            <person name="Chain P.S."/>
            <person name="Chertkov O."/>
            <person name="Coyne S.R."/>
            <person name="Daligault H.E."/>
            <person name="Davenport K.W."/>
            <person name="Erkkila T."/>
            <person name="Frey K.G."/>
            <person name="Gibbons H.S."/>
            <person name="Gu W."/>
            <person name="Jaissle J."/>
            <person name="Johnson S.L."/>
            <person name="Koroleva G.I."/>
            <person name="Ladner J.T."/>
            <person name="Lo C.-C."/>
            <person name="Minogue T.D."/>
            <person name="Munk C."/>
            <person name="Palacios G.F."/>
            <person name="Redden C.L."/>
            <person name="Rosenzweig C.N."/>
            <person name="Scholz M.B."/>
            <person name="Teshima H."/>
            <person name="Xu Y."/>
        </authorList>
    </citation>
    <scope>NUCLEOTIDE SEQUENCE [LARGE SCALE GENOMIC DNA]</scope>
    <source>
        <strain evidence="1 3">8244</strain>
    </source>
</reference>
<accession>A0A090XGY5</accession>
<dbReference type="HOGENOM" id="CLU_198840_0_0_9"/>
<reference evidence="2 4" key="2">
    <citation type="submission" date="2019-11" db="EMBL/GenBank/DDBJ databases">
        <title>Draft genome sequences of five Paenibacillus species of dairy origin.</title>
        <authorList>
            <person name="Olajide A.M."/>
            <person name="Chen S."/>
            <person name="Lapointe G."/>
        </authorList>
    </citation>
    <scope>NUCLEOTIDE SEQUENCE [LARGE SCALE GENOMIC DNA]</scope>
    <source>
        <strain evidence="2 4">3CT49</strain>
    </source>
</reference>
<proteinExistence type="predicted"/>